<dbReference type="HOGENOM" id="CLU_453341_0_0_7"/>
<dbReference type="RefSeq" id="WP_013374555.1">
    <property type="nucleotide sequence ID" value="NC_014623.1"/>
</dbReference>
<sequence>MGFSKVMFFSGSILHETFAETETASETIARYSYLDYLRCVTGKLGTFLGQEPCKYLLYKGTPVLNQGSTRFELHQPGTNQFAGTETAVKSVLGTGTVVGAFARTASVASMQPAYNLPAKVYFVRDNKTGAYDVVKDGDELPPGKTRATYTLRGAQTTDAVGNTSSRIIKDDADRFVGQMLKAKIGFPAFSVCDCNSFHTSGYLWGTYAIRSVMDPGSDDAVAILNFDQHQDLGGGALVASDAWGLPTLASVKNGCYLSIGNAASRRSGEGLGGEYQWSTTVALRKDGATTHSPIKVMTVKTQIAQKAISAMTAEEKVQYYGALLSSLSSKWTRVDPLGSAQDCRLSDLKNATLGMPLAPGCTLTLDALDAGELFTCFFQALVQYLGRPIKYVFVTVDRDVIQNHHTQWGDKSLFPNGFTLVRTISTVHEALLAASPQCTLIGVDITGLPESRKVYGQWTDNIQPVASTWEGAEEQILKLFQWGESCLQSQSSATALFMYRMGIIFDNLTKDLKGRALRPYVSDGVRKEISTFWNPLRASFESSQKGGKGLITVVPVSMPPKLEEIASALRSASRTSGYISKEIKTQLIAYANRIDSLLKLEA</sequence>
<gene>
    <name evidence="1" type="ordered locus">STAUR_1206</name>
</gene>
<dbReference type="OrthoDB" id="5488360at2"/>
<evidence type="ECO:0000313" key="1">
    <source>
        <dbReference type="EMBL" id="ADO69010.1"/>
    </source>
</evidence>
<keyword evidence="2" id="KW-1185">Reference proteome</keyword>
<dbReference type="KEGG" id="sur:STAUR_1206"/>
<name>E3FG75_STIAD</name>
<reference evidence="1 2" key="1">
    <citation type="journal article" date="2011" name="Mol. Biol. Evol.">
        <title>Comparative genomic analysis of fruiting body formation in Myxococcales.</title>
        <authorList>
            <person name="Huntley S."/>
            <person name="Hamann N."/>
            <person name="Wegener-Feldbrugge S."/>
            <person name="Treuner-Lange A."/>
            <person name="Kube M."/>
            <person name="Reinhardt R."/>
            <person name="Klages S."/>
            <person name="Muller R."/>
            <person name="Ronning C.M."/>
            <person name="Nierman W.C."/>
            <person name="Sogaard-Andersen L."/>
        </authorList>
    </citation>
    <scope>NUCLEOTIDE SEQUENCE [LARGE SCALE GENOMIC DNA]</scope>
    <source>
        <strain evidence="1 2">DW4/3-1</strain>
    </source>
</reference>
<dbReference type="Proteomes" id="UP000001351">
    <property type="component" value="Chromosome"/>
</dbReference>
<organism evidence="1 2">
    <name type="scientific">Stigmatella aurantiaca (strain DW4/3-1)</name>
    <dbReference type="NCBI Taxonomy" id="378806"/>
    <lineage>
        <taxon>Bacteria</taxon>
        <taxon>Pseudomonadati</taxon>
        <taxon>Myxococcota</taxon>
        <taxon>Myxococcia</taxon>
        <taxon>Myxococcales</taxon>
        <taxon>Cystobacterineae</taxon>
        <taxon>Archangiaceae</taxon>
        <taxon>Stigmatella</taxon>
    </lineage>
</organism>
<dbReference type="AlphaFoldDB" id="E3FG75"/>
<dbReference type="EMBL" id="CP002271">
    <property type="protein sequence ID" value="ADO69010.1"/>
    <property type="molecule type" value="Genomic_DNA"/>
</dbReference>
<accession>E3FG75</accession>
<dbReference type="STRING" id="378806.STAUR_1206"/>
<protein>
    <submittedName>
        <fullName evidence="1">Uncharacterized protein</fullName>
    </submittedName>
</protein>
<proteinExistence type="predicted"/>
<evidence type="ECO:0000313" key="2">
    <source>
        <dbReference type="Proteomes" id="UP000001351"/>
    </source>
</evidence>